<gene>
    <name evidence="2" type="ORF">CG50_12260</name>
</gene>
<evidence type="ECO:0000313" key="2">
    <source>
        <dbReference type="EMBL" id="KFI28962.1"/>
    </source>
</evidence>
<sequence length="59" mass="6564">MGTGISLATSSAMRSHGSLSRDVFDYIGIFCNPKRKPARNGMQSPTEFERQQMMRPEGV</sequence>
<comment type="caution">
    <text evidence="2">The sequence shown here is derived from an EMBL/GenBank/DDBJ whole genome shotgun (WGS) entry which is preliminary data.</text>
</comment>
<evidence type="ECO:0000313" key="3">
    <source>
        <dbReference type="Proteomes" id="UP000028824"/>
    </source>
</evidence>
<dbReference type="eggNOG" id="COG2801">
    <property type="taxonomic scope" value="Bacteria"/>
</dbReference>
<keyword evidence="3" id="KW-1185">Reference proteome</keyword>
<proteinExistence type="predicted"/>
<dbReference type="EMBL" id="JFZB01000005">
    <property type="protein sequence ID" value="KFI28962.1"/>
    <property type="molecule type" value="Genomic_DNA"/>
</dbReference>
<accession>A0A086Y3W2</accession>
<reference evidence="2 3" key="1">
    <citation type="submission" date="2014-03" db="EMBL/GenBank/DDBJ databases">
        <title>Genome of Paenirhodobacter enshiensis DW2-9.</title>
        <authorList>
            <person name="Wang D."/>
            <person name="Wang G."/>
        </authorList>
    </citation>
    <scope>NUCLEOTIDE SEQUENCE [LARGE SCALE GENOMIC DNA]</scope>
    <source>
        <strain evidence="2 3">DW2-9</strain>
    </source>
</reference>
<organism evidence="2 3">
    <name type="scientific">Paenirhodobacter enshiensis</name>
    <dbReference type="NCBI Taxonomy" id="1105367"/>
    <lineage>
        <taxon>Bacteria</taxon>
        <taxon>Pseudomonadati</taxon>
        <taxon>Pseudomonadota</taxon>
        <taxon>Alphaproteobacteria</taxon>
        <taxon>Rhodobacterales</taxon>
        <taxon>Rhodobacter group</taxon>
        <taxon>Paenirhodobacter</taxon>
    </lineage>
</organism>
<protein>
    <submittedName>
        <fullName evidence="2">Uncharacterized protein</fullName>
    </submittedName>
</protein>
<dbReference type="AlphaFoldDB" id="A0A086Y3W2"/>
<feature type="compositionally biased region" description="Basic and acidic residues" evidence="1">
    <location>
        <begin position="47"/>
        <end position="59"/>
    </location>
</feature>
<evidence type="ECO:0000256" key="1">
    <source>
        <dbReference type="SAM" id="MobiDB-lite"/>
    </source>
</evidence>
<feature type="region of interest" description="Disordered" evidence="1">
    <location>
        <begin position="35"/>
        <end position="59"/>
    </location>
</feature>
<dbReference type="Proteomes" id="UP000028824">
    <property type="component" value="Unassembled WGS sequence"/>
</dbReference>
<name>A0A086Y3W2_9RHOB</name>